<dbReference type="AlphaFoldDB" id="A0A7K9CKX4"/>
<keyword evidence="20" id="KW-0472">Membrane</keyword>
<feature type="domain" description="Protein kinase" evidence="21">
    <location>
        <begin position="6"/>
        <end position="224"/>
    </location>
</feature>
<dbReference type="GO" id="GO:0000287">
    <property type="term" value="F:magnesium ion binding"/>
    <property type="evidence" value="ECO:0007669"/>
    <property type="project" value="UniProtKB-ARBA"/>
</dbReference>
<evidence type="ECO:0000256" key="11">
    <source>
        <dbReference type="ARBA" id="ARBA00022782"/>
    </source>
</evidence>
<feature type="non-terminal residue" evidence="22">
    <location>
        <position position="224"/>
    </location>
</feature>
<dbReference type="Proteomes" id="UP000574528">
    <property type="component" value="Unassembled WGS sequence"/>
</dbReference>
<reference evidence="22 23" key="1">
    <citation type="submission" date="2019-09" db="EMBL/GenBank/DDBJ databases">
        <title>Bird 10,000 Genomes (B10K) Project - Family phase.</title>
        <authorList>
            <person name="Zhang G."/>
        </authorList>
    </citation>
    <scope>NUCLEOTIDE SEQUENCE [LARGE SCALE GENOMIC DNA]</scope>
    <source>
        <strain evidence="22">B10K-DU-001-24</strain>
        <tissue evidence="22">Muscle</tissue>
    </source>
</reference>
<dbReference type="FunFam" id="3.30.200.20:FF:000042">
    <property type="entry name" value="Aurora kinase A"/>
    <property type="match status" value="1"/>
</dbReference>
<keyword evidence="15" id="KW-0744">Spermatogenesis</keyword>
<dbReference type="GO" id="GO:0007283">
    <property type="term" value="P:spermatogenesis"/>
    <property type="evidence" value="ECO:0007669"/>
    <property type="project" value="UniProtKB-KW"/>
</dbReference>
<comment type="catalytic activity">
    <reaction evidence="16">
        <text>L-threonyl-[protein] + ATP = O-phospho-L-threonyl-[protein] + ADP + H(+)</text>
        <dbReference type="Rhea" id="RHEA:46608"/>
        <dbReference type="Rhea" id="RHEA-COMP:11060"/>
        <dbReference type="Rhea" id="RHEA-COMP:11605"/>
        <dbReference type="ChEBI" id="CHEBI:15378"/>
        <dbReference type="ChEBI" id="CHEBI:30013"/>
        <dbReference type="ChEBI" id="CHEBI:30616"/>
        <dbReference type="ChEBI" id="CHEBI:61977"/>
        <dbReference type="ChEBI" id="CHEBI:456216"/>
        <dbReference type="EC" id="2.7.11.1"/>
    </reaction>
</comment>
<evidence type="ECO:0000256" key="14">
    <source>
        <dbReference type="ARBA" id="ARBA00022843"/>
    </source>
</evidence>
<dbReference type="GO" id="GO:0005524">
    <property type="term" value="F:ATP binding"/>
    <property type="evidence" value="ECO:0007669"/>
    <property type="project" value="UniProtKB-UniRule"/>
</dbReference>
<keyword evidence="8" id="KW-0479">Metal-binding</keyword>
<dbReference type="SUPFAM" id="SSF56112">
    <property type="entry name" value="Protein kinase-like (PK-like)"/>
    <property type="match status" value="1"/>
</dbReference>
<feature type="non-terminal residue" evidence="22">
    <location>
        <position position="1"/>
    </location>
</feature>
<dbReference type="GO" id="GO:0030154">
    <property type="term" value="P:cell differentiation"/>
    <property type="evidence" value="ECO:0007669"/>
    <property type="project" value="UniProtKB-KW"/>
</dbReference>
<dbReference type="Gene3D" id="1.10.510.10">
    <property type="entry name" value="Transferase(Phosphotransferase) domain 1"/>
    <property type="match status" value="1"/>
</dbReference>
<dbReference type="InterPro" id="IPR000719">
    <property type="entry name" value="Prot_kinase_dom"/>
</dbReference>
<dbReference type="GO" id="GO:0050321">
    <property type="term" value="F:tau-protein kinase activity"/>
    <property type="evidence" value="ECO:0007669"/>
    <property type="project" value="TreeGrafter"/>
</dbReference>
<accession>A0A7K9CKX4</accession>
<evidence type="ECO:0000256" key="7">
    <source>
        <dbReference type="ARBA" id="ARBA00022679"/>
    </source>
</evidence>
<evidence type="ECO:0000256" key="20">
    <source>
        <dbReference type="SAM" id="Phobius"/>
    </source>
</evidence>
<dbReference type="GO" id="GO:0005737">
    <property type="term" value="C:cytoplasm"/>
    <property type="evidence" value="ECO:0007669"/>
    <property type="project" value="TreeGrafter"/>
</dbReference>
<dbReference type="FunFam" id="1.10.510.10:FF:000658">
    <property type="entry name" value="Protein CBG12184"/>
    <property type="match status" value="1"/>
</dbReference>
<keyword evidence="20" id="KW-1133">Transmembrane helix</keyword>
<keyword evidence="13" id="KW-0460">Magnesium</keyword>
<evidence type="ECO:0000256" key="15">
    <source>
        <dbReference type="ARBA" id="ARBA00022871"/>
    </source>
</evidence>
<dbReference type="PROSITE" id="PS50011">
    <property type="entry name" value="PROTEIN_KINASE_DOM"/>
    <property type="match status" value="1"/>
</dbReference>
<feature type="transmembrane region" description="Helical" evidence="20">
    <location>
        <begin position="193"/>
        <end position="210"/>
    </location>
</feature>
<dbReference type="PANTHER" id="PTHR24346:SF102">
    <property type="entry name" value="TESTIS-SPECIFIC SERINE_THREONINE-PROTEIN KINASE 1"/>
    <property type="match status" value="1"/>
</dbReference>
<evidence type="ECO:0000256" key="2">
    <source>
        <dbReference type="ARBA" id="ARBA00006692"/>
    </source>
</evidence>
<gene>
    <name evidence="22" type="primary">Tssk1b</name>
    <name evidence="22" type="ORF">PSIHAE_R08403</name>
</gene>
<organism evidence="22 23">
    <name type="scientific">Psilopogon haemacephalus</name>
    <name type="common">coppersmith barbet</name>
    <dbReference type="NCBI Taxonomy" id="2585815"/>
    <lineage>
        <taxon>Eukaryota</taxon>
        <taxon>Metazoa</taxon>
        <taxon>Chordata</taxon>
        <taxon>Craniata</taxon>
        <taxon>Vertebrata</taxon>
        <taxon>Euteleostomi</taxon>
        <taxon>Archelosauria</taxon>
        <taxon>Archosauria</taxon>
        <taxon>Dinosauria</taxon>
        <taxon>Saurischia</taxon>
        <taxon>Theropoda</taxon>
        <taxon>Coelurosauria</taxon>
        <taxon>Aves</taxon>
        <taxon>Neognathae</taxon>
        <taxon>Neoaves</taxon>
        <taxon>Telluraves</taxon>
        <taxon>Coraciimorphae</taxon>
        <taxon>Piciformes</taxon>
        <taxon>Megalaimidae</taxon>
        <taxon>Psilopogon</taxon>
    </lineage>
</organism>
<keyword evidence="6" id="KW-0597">Phosphoprotein</keyword>
<comment type="catalytic activity">
    <reaction evidence="17">
        <text>L-seryl-[protein] + ATP = O-phospho-L-seryl-[protein] + ADP + H(+)</text>
        <dbReference type="Rhea" id="RHEA:17989"/>
        <dbReference type="Rhea" id="RHEA-COMP:9863"/>
        <dbReference type="Rhea" id="RHEA-COMP:11604"/>
        <dbReference type="ChEBI" id="CHEBI:15378"/>
        <dbReference type="ChEBI" id="CHEBI:29999"/>
        <dbReference type="ChEBI" id="CHEBI:30616"/>
        <dbReference type="ChEBI" id="CHEBI:83421"/>
        <dbReference type="ChEBI" id="CHEBI:456216"/>
        <dbReference type="EC" id="2.7.11.1"/>
    </reaction>
</comment>
<dbReference type="OrthoDB" id="541276at2759"/>
<dbReference type="SMART" id="SM00220">
    <property type="entry name" value="S_TKc"/>
    <property type="match status" value="1"/>
</dbReference>
<dbReference type="PIRSF" id="PIRSF000654">
    <property type="entry name" value="Integrin-linked_kinase"/>
    <property type="match status" value="1"/>
</dbReference>
<dbReference type="EMBL" id="VWZI01021819">
    <property type="protein sequence ID" value="NXG52759.1"/>
    <property type="molecule type" value="Genomic_DNA"/>
</dbReference>
<evidence type="ECO:0000256" key="10">
    <source>
        <dbReference type="ARBA" id="ARBA00022777"/>
    </source>
</evidence>
<keyword evidence="7" id="KW-0808">Transferase</keyword>
<keyword evidence="4" id="KW-0217">Developmental protein</keyword>
<evidence type="ECO:0000256" key="1">
    <source>
        <dbReference type="ARBA" id="ARBA00001946"/>
    </source>
</evidence>
<comment type="caution">
    <text evidence="22">The sequence shown here is derived from an EMBL/GenBank/DDBJ whole genome shotgun (WGS) entry which is preliminary data.</text>
</comment>
<dbReference type="GO" id="GO:0035556">
    <property type="term" value="P:intracellular signal transduction"/>
    <property type="evidence" value="ECO:0007669"/>
    <property type="project" value="TreeGrafter"/>
</dbReference>
<protein>
    <recommendedName>
        <fullName evidence="3">non-specific serine/threonine protein kinase</fullName>
        <ecNumber evidence="3">2.7.11.1</ecNumber>
    </recommendedName>
</protein>
<evidence type="ECO:0000256" key="5">
    <source>
        <dbReference type="ARBA" id="ARBA00022527"/>
    </source>
</evidence>
<evidence type="ECO:0000256" key="16">
    <source>
        <dbReference type="ARBA" id="ARBA00047899"/>
    </source>
</evidence>
<keyword evidence="12 18" id="KW-0067">ATP-binding</keyword>
<comment type="similarity">
    <text evidence="2">Belongs to the protein kinase superfamily. CAMK Ser/Thr protein kinase family.</text>
</comment>
<dbReference type="InterPro" id="IPR011009">
    <property type="entry name" value="Kinase-like_dom_sf"/>
</dbReference>
<comment type="cofactor">
    <cofactor evidence="1">
        <name>Mg(2+)</name>
        <dbReference type="ChEBI" id="CHEBI:18420"/>
    </cofactor>
</comment>
<dbReference type="GO" id="GO:0000226">
    <property type="term" value="P:microtubule cytoskeleton organization"/>
    <property type="evidence" value="ECO:0007669"/>
    <property type="project" value="TreeGrafter"/>
</dbReference>
<name>A0A7K9CKX4_9PICI</name>
<evidence type="ECO:0000256" key="8">
    <source>
        <dbReference type="ARBA" id="ARBA00022723"/>
    </source>
</evidence>
<keyword evidence="9 18" id="KW-0547">Nucleotide-binding</keyword>
<dbReference type="EC" id="2.7.11.1" evidence="3"/>
<keyword evidence="10 22" id="KW-0418">Kinase</keyword>
<keyword evidence="23" id="KW-1185">Reference proteome</keyword>
<feature type="binding site" evidence="18">
    <location>
        <position position="35"/>
    </location>
    <ligand>
        <name>ATP</name>
        <dbReference type="ChEBI" id="CHEBI:30616"/>
    </ligand>
</feature>
<dbReference type="Pfam" id="PF00069">
    <property type="entry name" value="Pkinase"/>
    <property type="match status" value="1"/>
</dbReference>
<evidence type="ECO:0000256" key="4">
    <source>
        <dbReference type="ARBA" id="ARBA00022473"/>
    </source>
</evidence>
<dbReference type="InterPro" id="IPR017441">
    <property type="entry name" value="Protein_kinase_ATP_BS"/>
</dbReference>
<dbReference type="InterPro" id="IPR008271">
    <property type="entry name" value="Ser/Thr_kinase_AS"/>
</dbReference>
<sequence>LRKRGYTLGNTIGEGSYGKVKSAYCERFKCNVAVKIIDKKNIPTAFKQRFLPRELKVLRRLNHPSIIRTHEVFEEAAGKVYIVMELAEKGDLLNYIRLTGAIKEEVACSKFQQLASAIKYCHDLEVVHRDLKCENVLLDEDLHFKLSDFGFSRSLSRDENGNIILSQTFCGSAAYTAPEVLEGIPYDPRAADIWSLGVILYTMVYALMPFNDSNVKKMIFLQKK</sequence>
<evidence type="ECO:0000256" key="19">
    <source>
        <dbReference type="RuleBase" id="RU000304"/>
    </source>
</evidence>
<evidence type="ECO:0000256" key="13">
    <source>
        <dbReference type="ARBA" id="ARBA00022842"/>
    </source>
</evidence>
<dbReference type="PROSITE" id="PS00107">
    <property type="entry name" value="PROTEIN_KINASE_ATP"/>
    <property type="match status" value="1"/>
</dbReference>
<evidence type="ECO:0000256" key="17">
    <source>
        <dbReference type="ARBA" id="ARBA00048679"/>
    </source>
</evidence>
<dbReference type="PANTHER" id="PTHR24346">
    <property type="entry name" value="MAP/MICROTUBULE AFFINITY-REGULATING KINASE"/>
    <property type="match status" value="1"/>
</dbReference>
<keyword evidence="14" id="KW-0832">Ubl conjugation</keyword>
<proteinExistence type="inferred from homology"/>
<evidence type="ECO:0000313" key="23">
    <source>
        <dbReference type="Proteomes" id="UP000574528"/>
    </source>
</evidence>
<keyword evidence="20" id="KW-0812">Transmembrane</keyword>
<evidence type="ECO:0000256" key="6">
    <source>
        <dbReference type="ARBA" id="ARBA00022553"/>
    </source>
</evidence>
<evidence type="ECO:0000256" key="3">
    <source>
        <dbReference type="ARBA" id="ARBA00012513"/>
    </source>
</evidence>
<evidence type="ECO:0000256" key="12">
    <source>
        <dbReference type="ARBA" id="ARBA00022840"/>
    </source>
</evidence>
<keyword evidence="11" id="KW-0221">Differentiation</keyword>
<evidence type="ECO:0000313" key="22">
    <source>
        <dbReference type="EMBL" id="NXG52759.1"/>
    </source>
</evidence>
<keyword evidence="5 19" id="KW-0723">Serine/threonine-protein kinase</keyword>
<evidence type="ECO:0000259" key="21">
    <source>
        <dbReference type="PROSITE" id="PS50011"/>
    </source>
</evidence>
<evidence type="ECO:0000256" key="9">
    <source>
        <dbReference type="ARBA" id="ARBA00022741"/>
    </source>
</evidence>
<evidence type="ECO:0000256" key="18">
    <source>
        <dbReference type="PROSITE-ProRule" id="PRU10141"/>
    </source>
</evidence>
<dbReference type="PROSITE" id="PS00108">
    <property type="entry name" value="PROTEIN_KINASE_ST"/>
    <property type="match status" value="1"/>
</dbReference>